<dbReference type="Gene3D" id="3.40.50.450">
    <property type="match status" value="1"/>
</dbReference>
<evidence type="ECO:0008006" key="2">
    <source>
        <dbReference type="Google" id="ProtNLM"/>
    </source>
</evidence>
<comment type="caution">
    <text evidence="1">The sequence shown here is derived from an EMBL/GenBank/DDBJ whole genome shotgun (WGS) entry which is preliminary data.</text>
</comment>
<proteinExistence type="predicted"/>
<dbReference type="AlphaFoldDB" id="A0A0F9WXH5"/>
<gene>
    <name evidence="1" type="ORF">LCGC14_0219860</name>
</gene>
<sequence>MFGIKKKYDFYVGGPMRGYKNLNKAMFAMVAHILRTKGFTVWSPSEHDGYLKLSFAQCMTVDLNAVINQCRKIVLLPGWKDSLGANMEAFSAFACGKEAVEVVPNENNTDFDLEPLSLSEYRLPYQTGKTRQFNPHECDLDSFEPTR</sequence>
<name>A0A0F9WXH5_9ZZZZ</name>
<dbReference type="EMBL" id="LAZR01000105">
    <property type="protein sequence ID" value="KKN91121.1"/>
    <property type="molecule type" value="Genomic_DNA"/>
</dbReference>
<protein>
    <recommendedName>
        <fullName evidence="2">DUF4406 domain-containing protein</fullName>
    </recommendedName>
</protein>
<dbReference type="Pfam" id="PF14359">
    <property type="entry name" value="DUF4406"/>
    <property type="match status" value="1"/>
</dbReference>
<dbReference type="InterPro" id="IPR025518">
    <property type="entry name" value="DUF4406"/>
</dbReference>
<evidence type="ECO:0000313" key="1">
    <source>
        <dbReference type="EMBL" id="KKN91121.1"/>
    </source>
</evidence>
<dbReference type="SUPFAM" id="SSF52309">
    <property type="entry name" value="N-(deoxy)ribosyltransferase-like"/>
    <property type="match status" value="1"/>
</dbReference>
<organism evidence="1">
    <name type="scientific">marine sediment metagenome</name>
    <dbReference type="NCBI Taxonomy" id="412755"/>
    <lineage>
        <taxon>unclassified sequences</taxon>
        <taxon>metagenomes</taxon>
        <taxon>ecological metagenomes</taxon>
    </lineage>
</organism>
<reference evidence="1" key="1">
    <citation type="journal article" date="2015" name="Nature">
        <title>Complex archaea that bridge the gap between prokaryotes and eukaryotes.</title>
        <authorList>
            <person name="Spang A."/>
            <person name="Saw J.H."/>
            <person name="Jorgensen S.L."/>
            <person name="Zaremba-Niedzwiedzka K."/>
            <person name="Martijn J."/>
            <person name="Lind A.E."/>
            <person name="van Eijk R."/>
            <person name="Schleper C."/>
            <person name="Guy L."/>
            <person name="Ettema T.J."/>
        </authorList>
    </citation>
    <scope>NUCLEOTIDE SEQUENCE</scope>
</reference>
<accession>A0A0F9WXH5</accession>